<keyword evidence="3" id="KW-1185">Reference proteome</keyword>
<evidence type="ECO:0000256" key="1">
    <source>
        <dbReference type="SAM" id="MobiDB-lite"/>
    </source>
</evidence>
<gene>
    <name evidence="2" type="ORF">NDU88_006268</name>
</gene>
<evidence type="ECO:0000313" key="3">
    <source>
        <dbReference type="Proteomes" id="UP001066276"/>
    </source>
</evidence>
<sequence length="121" mass="13782">MRTGGHCQRKLESCRIKENLSLSDVPRLAPRWKYPRGTSQIKDTETEEAEPQWSRNCQENTEMERVISLIRNGKRRPAEEEENGGTAACGDEQARDKDKTLQSRGEGRPEEEDGGTEDSFD</sequence>
<organism evidence="2 3">
    <name type="scientific">Pleurodeles waltl</name>
    <name type="common">Iberian ribbed newt</name>
    <dbReference type="NCBI Taxonomy" id="8319"/>
    <lineage>
        <taxon>Eukaryota</taxon>
        <taxon>Metazoa</taxon>
        <taxon>Chordata</taxon>
        <taxon>Craniata</taxon>
        <taxon>Vertebrata</taxon>
        <taxon>Euteleostomi</taxon>
        <taxon>Amphibia</taxon>
        <taxon>Batrachia</taxon>
        <taxon>Caudata</taxon>
        <taxon>Salamandroidea</taxon>
        <taxon>Salamandridae</taxon>
        <taxon>Pleurodelinae</taxon>
        <taxon>Pleurodeles</taxon>
    </lineage>
</organism>
<evidence type="ECO:0000313" key="2">
    <source>
        <dbReference type="EMBL" id="KAJ1139906.1"/>
    </source>
</evidence>
<accession>A0AAV7QHF9</accession>
<feature type="region of interest" description="Disordered" evidence="1">
    <location>
        <begin position="34"/>
        <end position="121"/>
    </location>
</feature>
<feature type="compositionally biased region" description="Basic and acidic residues" evidence="1">
    <location>
        <begin position="92"/>
        <end position="108"/>
    </location>
</feature>
<protein>
    <submittedName>
        <fullName evidence="2">Uncharacterized protein</fullName>
    </submittedName>
</protein>
<dbReference type="AlphaFoldDB" id="A0AAV7QHF9"/>
<comment type="caution">
    <text evidence="2">The sequence shown here is derived from an EMBL/GenBank/DDBJ whole genome shotgun (WGS) entry which is preliminary data.</text>
</comment>
<dbReference type="EMBL" id="JANPWB010000010">
    <property type="protein sequence ID" value="KAJ1139906.1"/>
    <property type="molecule type" value="Genomic_DNA"/>
</dbReference>
<reference evidence="2" key="1">
    <citation type="journal article" date="2022" name="bioRxiv">
        <title>Sequencing and chromosome-scale assembly of the giantPleurodeles waltlgenome.</title>
        <authorList>
            <person name="Brown T."/>
            <person name="Elewa A."/>
            <person name="Iarovenko S."/>
            <person name="Subramanian E."/>
            <person name="Araus A.J."/>
            <person name="Petzold A."/>
            <person name="Susuki M."/>
            <person name="Suzuki K.-i.T."/>
            <person name="Hayashi T."/>
            <person name="Toyoda A."/>
            <person name="Oliveira C."/>
            <person name="Osipova E."/>
            <person name="Leigh N.D."/>
            <person name="Simon A."/>
            <person name="Yun M.H."/>
        </authorList>
    </citation>
    <scope>NUCLEOTIDE SEQUENCE</scope>
    <source>
        <strain evidence="2">20211129_DDA</strain>
        <tissue evidence="2">Liver</tissue>
    </source>
</reference>
<feature type="compositionally biased region" description="Acidic residues" evidence="1">
    <location>
        <begin position="109"/>
        <end position="121"/>
    </location>
</feature>
<dbReference type="Proteomes" id="UP001066276">
    <property type="component" value="Chromosome 6"/>
</dbReference>
<name>A0AAV7QHF9_PLEWA</name>
<proteinExistence type="predicted"/>